<evidence type="ECO:0000313" key="1">
    <source>
        <dbReference type="EMBL" id="KAA3479730.1"/>
    </source>
</evidence>
<protein>
    <submittedName>
        <fullName evidence="1">Uncharacterized protein</fullName>
    </submittedName>
</protein>
<name>A0A5B6WDN3_9ROSI</name>
<comment type="caution">
    <text evidence="1">The sequence shown here is derived from an EMBL/GenBank/DDBJ whole genome shotgun (WGS) entry which is preliminary data.</text>
</comment>
<keyword evidence="2" id="KW-1185">Reference proteome</keyword>
<dbReference type="EMBL" id="SMMG02000003">
    <property type="protein sequence ID" value="KAA3479730.1"/>
    <property type="molecule type" value="Genomic_DNA"/>
</dbReference>
<dbReference type="Proteomes" id="UP000325315">
    <property type="component" value="Unassembled WGS sequence"/>
</dbReference>
<evidence type="ECO:0000313" key="2">
    <source>
        <dbReference type="Proteomes" id="UP000325315"/>
    </source>
</evidence>
<sequence>MKINGEIETFTCGHQQRGESKRKNHNTLAIGILGKNRASVTTRQPHIATPKAKLIKLRKLSRCCDTDFACRDTEAGIPRSLQFKSVPRHRTPTL</sequence>
<gene>
    <name evidence="1" type="ORF">EPI10_020221</name>
</gene>
<accession>A0A5B6WDN3</accession>
<reference evidence="2" key="1">
    <citation type="journal article" date="2019" name="Plant Biotechnol. J.">
        <title>Genome sequencing of the Australian wild diploid species Gossypium australe highlights disease resistance and delayed gland morphogenesis.</title>
        <authorList>
            <person name="Cai Y."/>
            <person name="Cai X."/>
            <person name="Wang Q."/>
            <person name="Wang P."/>
            <person name="Zhang Y."/>
            <person name="Cai C."/>
            <person name="Xu Y."/>
            <person name="Wang K."/>
            <person name="Zhou Z."/>
            <person name="Wang C."/>
            <person name="Geng S."/>
            <person name="Li B."/>
            <person name="Dong Q."/>
            <person name="Hou Y."/>
            <person name="Wang H."/>
            <person name="Ai P."/>
            <person name="Liu Z."/>
            <person name="Yi F."/>
            <person name="Sun M."/>
            <person name="An G."/>
            <person name="Cheng J."/>
            <person name="Zhang Y."/>
            <person name="Shi Q."/>
            <person name="Xie Y."/>
            <person name="Shi X."/>
            <person name="Chang Y."/>
            <person name="Huang F."/>
            <person name="Chen Y."/>
            <person name="Hong S."/>
            <person name="Mi L."/>
            <person name="Sun Q."/>
            <person name="Zhang L."/>
            <person name="Zhou B."/>
            <person name="Peng R."/>
            <person name="Zhang X."/>
            <person name="Liu F."/>
        </authorList>
    </citation>
    <scope>NUCLEOTIDE SEQUENCE [LARGE SCALE GENOMIC DNA]</scope>
    <source>
        <strain evidence="2">cv. PA1801</strain>
    </source>
</reference>
<organism evidence="1 2">
    <name type="scientific">Gossypium australe</name>
    <dbReference type="NCBI Taxonomy" id="47621"/>
    <lineage>
        <taxon>Eukaryota</taxon>
        <taxon>Viridiplantae</taxon>
        <taxon>Streptophyta</taxon>
        <taxon>Embryophyta</taxon>
        <taxon>Tracheophyta</taxon>
        <taxon>Spermatophyta</taxon>
        <taxon>Magnoliopsida</taxon>
        <taxon>eudicotyledons</taxon>
        <taxon>Gunneridae</taxon>
        <taxon>Pentapetalae</taxon>
        <taxon>rosids</taxon>
        <taxon>malvids</taxon>
        <taxon>Malvales</taxon>
        <taxon>Malvaceae</taxon>
        <taxon>Malvoideae</taxon>
        <taxon>Gossypium</taxon>
    </lineage>
</organism>
<dbReference type="AlphaFoldDB" id="A0A5B6WDN3"/>
<proteinExistence type="predicted"/>